<dbReference type="PIRSF" id="PIRSF005859">
    <property type="entry name" value="PBR"/>
    <property type="match status" value="1"/>
</dbReference>
<dbReference type="PANTHER" id="PTHR10057">
    <property type="entry name" value="PERIPHERAL-TYPE BENZODIAZEPINE RECEPTOR"/>
    <property type="match status" value="1"/>
</dbReference>
<keyword evidence="4 6" id="KW-1133">Transmembrane helix</keyword>
<proteinExistence type="inferred from homology"/>
<comment type="caution">
    <text evidence="7">The sequence shown here is derived from an EMBL/GenBank/DDBJ whole genome shotgun (WGS) entry which is preliminary data.</text>
</comment>
<evidence type="ECO:0000256" key="6">
    <source>
        <dbReference type="SAM" id="Phobius"/>
    </source>
</evidence>
<keyword evidence="5 6" id="KW-0472">Membrane</keyword>
<gene>
    <name evidence="7" type="ORF">COU17_00510</name>
</gene>
<comment type="subcellular location">
    <subcellularLocation>
        <location evidence="1">Membrane</location>
        <topology evidence="1">Multi-pass membrane protein</topology>
    </subcellularLocation>
</comment>
<evidence type="ECO:0000256" key="2">
    <source>
        <dbReference type="ARBA" id="ARBA00007524"/>
    </source>
</evidence>
<dbReference type="GO" id="GO:0033013">
    <property type="term" value="P:tetrapyrrole metabolic process"/>
    <property type="evidence" value="ECO:0007669"/>
    <property type="project" value="UniProtKB-ARBA"/>
</dbReference>
<feature type="transmembrane region" description="Helical" evidence="6">
    <location>
        <begin position="108"/>
        <end position="133"/>
    </location>
</feature>
<dbReference type="CDD" id="cd15904">
    <property type="entry name" value="TSPO_MBR"/>
    <property type="match status" value="1"/>
</dbReference>
<sequence length="134" mass="15620">MEYAMGYQEYYTAITKPFFAPPEWVFGLAWGIIYPLIALAAVYILYLVYKKRADWKLFLILVLNMIGNIVFTPLQLLLPGELWASLDILFVLATVALLQWYAWRVSKLLFILLLPYLLWGTFATVLQITIFFLN</sequence>
<evidence type="ECO:0000256" key="3">
    <source>
        <dbReference type="ARBA" id="ARBA00022692"/>
    </source>
</evidence>
<evidence type="ECO:0000313" key="7">
    <source>
        <dbReference type="EMBL" id="PIT91458.1"/>
    </source>
</evidence>
<name>A0A2M6WFA0_9BACT</name>
<accession>A0A2M6WFA0</accession>
<dbReference type="Proteomes" id="UP000228809">
    <property type="component" value="Unassembled WGS sequence"/>
</dbReference>
<dbReference type="InterPro" id="IPR038330">
    <property type="entry name" value="TspO/MBR-related_sf"/>
</dbReference>
<feature type="transmembrane region" description="Helical" evidence="6">
    <location>
        <begin position="24"/>
        <end position="45"/>
    </location>
</feature>
<protein>
    <submittedName>
        <fullName evidence="7">Tryptophan-rich sensory protein</fullName>
    </submittedName>
</protein>
<keyword evidence="3 6" id="KW-0812">Transmembrane</keyword>
<evidence type="ECO:0000313" key="8">
    <source>
        <dbReference type="Proteomes" id="UP000228809"/>
    </source>
</evidence>
<evidence type="ECO:0000256" key="5">
    <source>
        <dbReference type="ARBA" id="ARBA00023136"/>
    </source>
</evidence>
<dbReference type="Gene3D" id="1.20.1260.100">
    <property type="entry name" value="TspO/MBR protein"/>
    <property type="match status" value="1"/>
</dbReference>
<dbReference type="EMBL" id="PFBJ01000003">
    <property type="protein sequence ID" value="PIT91458.1"/>
    <property type="molecule type" value="Genomic_DNA"/>
</dbReference>
<reference evidence="8" key="1">
    <citation type="submission" date="2017-09" db="EMBL/GenBank/DDBJ databases">
        <title>Depth-based differentiation of microbial function through sediment-hosted aquifers and enrichment of novel symbionts in the deep terrestrial subsurface.</title>
        <authorList>
            <person name="Probst A.J."/>
            <person name="Ladd B."/>
            <person name="Jarett J.K."/>
            <person name="Geller-Mcgrath D.E."/>
            <person name="Sieber C.M.K."/>
            <person name="Emerson J.B."/>
            <person name="Anantharaman K."/>
            <person name="Thomas B.C."/>
            <person name="Malmstrom R."/>
            <person name="Stieglmeier M."/>
            <person name="Klingl A."/>
            <person name="Woyke T."/>
            <person name="Ryan C.M."/>
            <person name="Banfield J.F."/>
        </authorList>
    </citation>
    <scope>NUCLEOTIDE SEQUENCE [LARGE SCALE GENOMIC DNA]</scope>
</reference>
<dbReference type="InterPro" id="IPR004307">
    <property type="entry name" value="TspO_MBR"/>
</dbReference>
<dbReference type="Pfam" id="PF03073">
    <property type="entry name" value="TspO_MBR"/>
    <property type="match status" value="1"/>
</dbReference>
<dbReference type="PANTHER" id="PTHR10057:SF0">
    <property type="entry name" value="TRANSLOCATOR PROTEIN"/>
    <property type="match status" value="1"/>
</dbReference>
<feature type="transmembrane region" description="Helical" evidence="6">
    <location>
        <begin position="82"/>
        <end position="101"/>
    </location>
</feature>
<evidence type="ECO:0000256" key="1">
    <source>
        <dbReference type="ARBA" id="ARBA00004141"/>
    </source>
</evidence>
<comment type="similarity">
    <text evidence="2">Belongs to the TspO/BZRP family.</text>
</comment>
<feature type="transmembrane region" description="Helical" evidence="6">
    <location>
        <begin position="57"/>
        <end position="76"/>
    </location>
</feature>
<dbReference type="GO" id="GO:0016020">
    <property type="term" value="C:membrane"/>
    <property type="evidence" value="ECO:0007669"/>
    <property type="project" value="UniProtKB-SubCell"/>
</dbReference>
<organism evidence="7 8">
    <name type="scientific">Candidatus Kaiserbacteria bacterium CG10_big_fil_rev_8_21_14_0_10_49_17</name>
    <dbReference type="NCBI Taxonomy" id="1974609"/>
    <lineage>
        <taxon>Bacteria</taxon>
        <taxon>Candidatus Kaiseribacteriota</taxon>
    </lineage>
</organism>
<dbReference type="AlphaFoldDB" id="A0A2M6WFA0"/>
<evidence type="ECO:0000256" key="4">
    <source>
        <dbReference type="ARBA" id="ARBA00022989"/>
    </source>
</evidence>